<dbReference type="PANTHER" id="PTHR13604:SF0">
    <property type="entry name" value="ABASIC SITE PROCESSING PROTEIN HMCES"/>
    <property type="match status" value="1"/>
</dbReference>
<gene>
    <name evidence="9" type="ORF">M6D93_07305</name>
</gene>
<comment type="similarity">
    <text evidence="1 8">Belongs to the SOS response-associated peptidase family.</text>
</comment>
<dbReference type="EMBL" id="CP097332">
    <property type="protein sequence ID" value="UQX89801.1"/>
    <property type="molecule type" value="Genomic_DNA"/>
</dbReference>
<dbReference type="InterPro" id="IPR036590">
    <property type="entry name" value="SRAP-like"/>
</dbReference>
<keyword evidence="2 8" id="KW-0645">Protease</keyword>
<evidence type="ECO:0000256" key="2">
    <source>
        <dbReference type="ARBA" id="ARBA00022670"/>
    </source>
</evidence>
<dbReference type="PANTHER" id="PTHR13604">
    <property type="entry name" value="DC12-RELATED"/>
    <property type="match status" value="1"/>
</dbReference>
<keyword evidence="5" id="KW-0190">Covalent protein-DNA linkage</keyword>
<evidence type="ECO:0000256" key="3">
    <source>
        <dbReference type="ARBA" id="ARBA00022763"/>
    </source>
</evidence>
<keyword evidence="7" id="KW-0456">Lyase</keyword>
<keyword evidence="6" id="KW-0238">DNA-binding</keyword>
<evidence type="ECO:0000256" key="8">
    <source>
        <dbReference type="RuleBase" id="RU364100"/>
    </source>
</evidence>
<accession>A0ABY4R1J8</accession>
<keyword evidence="4 8" id="KW-0378">Hydrolase</keyword>
<dbReference type="Pfam" id="PF02586">
    <property type="entry name" value="SRAP"/>
    <property type="match status" value="1"/>
</dbReference>
<protein>
    <recommendedName>
        <fullName evidence="8">Abasic site processing protein</fullName>
        <ecNumber evidence="8">3.4.-.-</ecNumber>
    </recommendedName>
</protein>
<evidence type="ECO:0000313" key="10">
    <source>
        <dbReference type="Proteomes" id="UP001056336"/>
    </source>
</evidence>
<evidence type="ECO:0000256" key="6">
    <source>
        <dbReference type="ARBA" id="ARBA00023125"/>
    </source>
</evidence>
<dbReference type="EC" id="3.4.-.-" evidence="8"/>
<sequence>MCGRYVSSKSSSDLLDEFDAVDETDGTLFEPDYNVAPTTTVRAVVTRFPREQSIGIDSQAGEIADAKTAGRTGGVVAPRTAVRQLRAVHWGLVPSWAKDVSSGNRMFNARAETVPTKSAFSRAFAKRRCLIPTDGWYEWRKTTDRAGAPSKQAYYMTSPDGRSIALAGLYEFWRPRTGADAEPGDWLVSATIITVASQGELAGIHERMPLVLDPRDWDRWLDPAADGPLDLLAGWDEAGGEGLELRPVADLVNSVKNNGPELLEPVAEPAQSLESAPSLERAQSLELF</sequence>
<evidence type="ECO:0000313" key="9">
    <source>
        <dbReference type="EMBL" id="UQX89801.1"/>
    </source>
</evidence>
<evidence type="ECO:0000256" key="7">
    <source>
        <dbReference type="ARBA" id="ARBA00023239"/>
    </source>
</evidence>
<dbReference type="Gene3D" id="3.90.1680.10">
    <property type="entry name" value="SOS response associated peptidase-like"/>
    <property type="match status" value="1"/>
</dbReference>
<organism evidence="9 10">
    <name type="scientific">Jatrophihabitans telluris</name>
    <dbReference type="NCBI Taxonomy" id="2038343"/>
    <lineage>
        <taxon>Bacteria</taxon>
        <taxon>Bacillati</taxon>
        <taxon>Actinomycetota</taxon>
        <taxon>Actinomycetes</taxon>
        <taxon>Jatrophihabitantales</taxon>
        <taxon>Jatrophihabitantaceae</taxon>
        <taxon>Jatrophihabitans</taxon>
    </lineage>
</organism>
<dbReference type="InterPro" id="IPR003738">
    <property type="entry name" value="SRAP"/>
</dbReference>
<dbReference type="Proteomes" id="UP001056336">
    <property type="component" value="Chromosome"/>
</dbReference>
<evidence type="ECO:0000256" key="4">
    <source>
        <dbReference type="ARBA" id="ARBA00022801"/>
    </source>
</evidence>
<reference evidence="9" key="2">
    <citation type="submission" date="2022-05" db="EMBL/GenBank/DDBJ databases">
        <authorList>
            <person name="Kim J.-S."/>
            <person name="Lee K."/>
            <person name="Suh M."/>
            <person name="Eom M."/>
            <person name="Kim J.-S."/>
            <person name="Kim D.-S."/>
            <person name="Ko S.-H."/>
            <person name="Shin Y."/>
            <person name="Lee J.-S."/>
        </authorList>
    </citation>
    <scope>NUCLEOTIDE SEQUENCE</scope>
    <source>
        <strain evidence="9">N237</strain>
    </source>
</reference>
<keyword evidence="10" id="KW-1185">Reference proteome</keyword>
<evidence type="ECO:0000256" key="1">
    <source>
        <dbReference type="ARBA" id="ARBA00008136"/>
    </source>
</evidence>
<reference evidence="9" key="1">
    <citation type="journal article" date="2018" name="Int. J. Syst. Evol. Microbiol.">
        <title>Jatrophihabitans telluris sp. nov., isolated from sediment soil of lava forest wetlands and the emended description of the genus Jatrophihabitans.</title>
        <authorList>
            <person name="Lee K.C."/>
            <person name="Suh M.K."/>
            <person name="Eom M.K."/>
            <person name="Kim K.K."/>
            <person name="Kim J.S."/>
            <person name="Kim D.S."/>
            <person name="Ko S.H."/>
            <person name="Shin Y.K."/>
            <person name="Lee J.S."/>
        </authorList>
    </citation>
    <scope>NUCLEOTIDE SEQUENCE</scope>
    <source>
        <strain evidence="9">N237</strain>
    </source>
</reference>
<dbReference type="SUPFAM" id="SSF143081">
    <property type="entry name" value="BB1717-like"/>
    <property type="match status" value="1"/>
</dbReference>
<proteinExistence type="inferred from homology"/>
<dbReference type="RefSeq" id="WP_249773697.1">
    <property type="nucleotide sequence ID" value="NZ_CP097332.1"/>
</dbReference>
<evidence type="ECO:0000256" key="5">
    <source>
        <dbReference type="ARBA" id="ARBA00023124"/>
    </source>
</evidence>
<name>A0ABY4R1J8_9ACTN</name>
<keyword evidence="3" id="KW-0227">DNA damage</keyword>